<feature type="non-terminal residue" evidence="1">
    <location>
        <position position="81"/>
    </location>
</feature>
<dbReference type="Proteomes" id="UP000789901">
    <property type="component" value="Unassembled WGS sequence"/>
</dbReference>
<proteinExistence type="predicted"/>
<name>A0ABN7XMS7_GIGMA</name>
<keyword evidence="2" id="KW-1185">Reference proteome</keyword>
<comment type="caution">
    <text evidence="1">The sequence shown here is derived from an EMBL/GenBank/DDBJ whole genome shotgun (WGS) entry which is preliminary data.</text>
</comment>
<dbReference type="EMBL" id="CAJVQB010161909">
    <property type="protein sequence ID" value="CAG8856622.1"/>
    <property type="molecule type" value="Genomic_DNA"/>
</dbReference>
<protein>
    <submittedName>
        <fullName evidence="1">13075_t:CDS:1</fullName>
    </submittedName>
</protein>
<evidence type="ECO:0000313" key="1">
    <source>
        <dbReference type="EMBL" id="CAG8856622.1"/>
    </source>
</evidence>
<gene>
    <name evidence="1" type="ORF">GMARGA_LOCUS45443</name>
</gene>
<accession>A0ABN7XMS7</accession>
<organism evidence="1 2">
    <name type="scientific">Gigaspora margarita</name>
    <dbReference type="NCBI Taxonomy" id="4874"/>
    <lineage>
        <taxon>Eukaryota</taxon>
        <taxon>Fungi</taxon>
        <taxon>Fungi incertae sedis</taxon>
        <taxon>Mucoromycota</taxon>
        <taxon>Glomeromycotina</taxon>
        <taxon>Glomeromycetes</taxon>
        <taxon>Diversisporales</taxon>
        <taxon>Gigasporaceae</taxon>
        <taxon>Gigaspora</taxon>
    </lineage>
</organism>
<evidence type="ECO:0000313" key="2">
    <source>
        <dbReference type="Proteomes" id="UP000789901"/>
    </source>
</evidence>
<reference evidence="1 2" key="1">
    <citation type="submission" date="2021-06" db="EMBL/GenBank/DDBJ databases">
        <authorList>
            <person name="Kallberg Y."/>
            <person name="Tangrot J."/>
            <person name="Rosling A."/>
        </authorList>
    </citation>
    <scope>NUCLEOTIDE SEQUENCE [LARGE SCALE GENOMIC DNA]</scope>
    <source>
        <strain evidence="1 2">120-4 pot B 10/14</strain>
    </source>
</reference>
<feature type="non-terminal residue" evidence="1">
    <location>
        <position position="1"/>
    </location>
</feature>
<sequence>AMSILVRFTHGLYWPTDITPYIHVLVYHVSEFIDKHRDIGFVAFSCGGKEETRKPAIVEIMEYENQCDYFYFNNITTYFEK</sequence>